<reference evidence="1 2" key="1">
    <citation type="journal article" date="2015" name="Sci. Rep.">
        <title>The power of single molecule real-time sequencing technology in the de novo assembly of a eukaryotic genome.</title>
        <authorList>
            <person name="Sakai H."/>
            <person name="Naito K."/>
            <person name="Ogiso-Tanaka E."/>
            <person name="Takahashi Y."/>
            <person name="Iseki K."/>
            <person name="Muto C."/>
            <person name="Satou K."/>
            <person name="Teruya K."/>
            <person name="Shiroma A."/>
            <person name="Shimoji M."/>
            <person name="Hirano T."/>
            <person name="Itoh T."/>
            <person name="Kaga A."/>
            <person name="Tomooka N."/>
        </authorList>
    </citation>
    <scope>NUCLEOTIDE SEQUENCE [LARGE SCALE GENOMIC DNA]</scope>
    <source>
        <strain evidence="2">cv. Shumari</strain>
    </source>
</reference>
<dbReference type="EMBL" id="AP015037">
    <property type="protein sequence ID" value="BAT83405.1"/>
    <property type="molecule type" value="Genomic_DNA"/>
</dbReference>
<evidence type="ECO:0008006" key="3">
    <source>
        <dbReference type="Google" id="ProtNLM"/>
    </source>
</evidence>
<proteinExistence type="predicted"/>
<name>A0A0S3RS64_PHAAN</name>
<evidence type="ECO:0000313" key="2">
    <source>
        <dbReference type="Proteomes" id="UP000291084"/>
    </source>
</evidence>
<dbReference type="AlphaFoldDB" id="A0A0S3RS64"/>
<gene>
    <name evidence="1" type="primary">Vigan.04G054700</name>
    <name evidence="1" type="ORF">VIGAN_04054700</name>
</gene>
<protein>
    <recommendedName>
        <fullName evidence="3">Reverse transcriptase Ty1/copia-type domain-containing protein</fullName>
    </recommendedName>
</protein>
<accession>A0A0S3RS64</accession>
<dbReference type="PANTHER" id="PTHR11439:SF483">
    <property type="entry name" value="PEPTIDE SYNTHASE GLIP-LIKE, PUTATIVE (AFU_ORTHOLOGUE AFUA_3G12920)-RELATED"/>
    <property type="match status" value="1"/>
</dbReference>
<evidence type="ECO:0000313" key="1">
    <source>
        <dbReference type="EMBL" id="BAT83405.1"/>
    </source>
</evidence>
<dbReference type="Proteomes" id="UP000291084">
    <property type="component" value="Chromosome 4"/>
</dbReference>
<keyword evidence="2" id="KW-1185">Reference proteome</keyword>
<dbReference type="PANTHER" id="PTHR11439">
    <property type="entry name" value="GAG-POL-RELATED RETROTRANSPOSON"/>
    <property type="match status" value="1"/>
</dbReference>
<dbReference type="OrthoDB" id="418237at2759"/>
<sequence length="93" mass="10608">MISSLLYLTANRPDIMHNVCMCVRFQSCPKESHLTTVKRIMKYLKGTKTLRLWYLRGANISLTRYSDSDFGGCKLNRKSTSDTCHLLGCSLIT</sequence>
<organism evidence="1 2">
    <name type="scientific">Vigna angularis var. angularis</name>
    <dbReference type="NCBI Taxonomy" id="157739"/>
    <lineage>
        <taxon>Eukaryota</taxon>
        <taxon>Viridiplantae</taxon>
        <taxon>Streptophyta</taxon>
        <taxon>Embryophyta</taxon>
        <taxon>Tracheophyta</taxon>
        <taxon>Spermatophyta</taxon>
        <taxon>Magnoliopsida</taxon>
        <taxon>eudicotyledons</taxon>
        <taxon>Gunneridae</taxon>
        <taxon>Pentapetalae</taxon>
        <taxon>rosids</taxon>
        <taxon>fabids</taxon>
        <taxon>Fabales</taxon>
        <taxon>Fabaceae</taxon>
        <taxon>Papilionoideae</taxon>
        <taxon>50 kb inversion clade</taxon>
        <taxon>NPAAA clade</taxon>
        <taxon>indigoferoid/millettioid clade</taxon>
        <taxon>Phaseoleae</taxon>
        <taxon>Vigna</taxon>
    </lineage>
</organism>